<evidence type="ECO:0000259" key="2">
    <source>
        <dbReference type="PROSITE" id="PS50968"/>
    </source>
</evidence>
<dbReference type="RefSeq" id="WP_302127515.1">
    <property type="nucleotide sequence ID" value="NZ_CP129968.2"/>
</dbReference>
<keyword evidence="5" id="KW-1185">Reference proteome</keyword>
<dbReference type="KEGG" id="marp:QYS47_07270"/>
<dbReference type="PROSITE" id="PS50968">
    <property type="entry name" value="BIOTINYL_LIPOYL"/>
    <property type="match status" value="1"/>
</dbReference>
<keyword evidence="1" id="KW-0092">Biotin</keyword>
<evidence type="ECO:0000256" key="1">
    <source>
        <dbReference type="ARBA" id="ARBA00023267"/>
    </source>
</evidence>
<proteinExistence type="predicted"/>
<dbReference type="InterPro" id="IPR000089">
    <property type="entry name" value="Biotin_lipoyl"/>
</dbReference>
<evidence type="ECO:0000313" key="3">
    <source>
        <dbReference type="EMBL" id="WKK81964.1"/>
    </source>
</evidence>
<dbReference type="CDD" id="cd06850">
    <property type="entry name" value="biotinyl_domain"/>
    <property type="match status" value="1"/>
</dbReference>
<dbReference type="PANTHER" id="PTHR45266">
    <property type="entry name" value="OXALOACETATE DECARBOXYLASE ALPHA CHAIN"/>
    <property type="match status" value="1"/>
</dbReference>
<organism evidence="3">
    <name type="scientific">Marivirga arenosa</name>
    <dbReference type="NCBI Taxonomy" id="3059076"/>
    <lineage>
        <taxon>Bacteria</taxon>
        <taxon>Pseudomonadati</taxon>
        <taxon>Bacteroidota</taxon>
        <taxon>Cytophagia</taxon>
        <taxon>Cytophagales</taxon>
        <taxon>Marivirgaceae</taxon>
        <taxon>Marivirga</taxon>
    </lineage>
</organism>
<dbReference type="AlphaFoldDB" id="A0AA49GJF6"/>
<gene>
    <name evidence="3" type="ORF">QYS47_07270</name>
    <name evidence="4" type="ORF">QYS48_28565</name>
</gene>
<evidence type="ECO:0000313" key="4">
    <source>
        <dbReference type="EMBL" id="WMN07372.1"/>
    </source>
</evidence>
<dbReference type="Pfam" id="PF00364">
    <property type="entry name" value="Biotin_lipoyl"/>
    <property type="match status" value="1"/>
</dbReference>
<accession>A0AA51R776</accession>
<name>A0AA49GJF6_9BACT</name>
<dbReference type="InterPro" id="IPR001882">
    <property type="entry name" value="Biotin_BS"/>
</dbReference>
<dbReference type="PROSITE" id="PS00188">
    <property type="entry name" value="BIOTIN"/>
    <property type="match status" value="1"/>
</dbReference>
<dbReference type="Proteomes" id="UP001232019">
    <property type="component" value="Chromosome"/>
</dbReference>
<sequence>MYEIKFNQSEKEYKLSTKEGDIFIEDEKVNWDISKTDHQSFHIIYKNKTFTAHVDEIDYDNKTFKLQLNGKVVELELKDKMDLLLEEMGISDMDSNQVNDVKAPMPGLIIDIMVAPGDEVKKGDPLLILEAMKMENVIKAEGDGTISEIKANKGDSVEKNQLIIQF</sequence>
<reference evidence="3 5" key="1">
    <citation type="submission" date="2023-08" db="EMBL/GenBank/DDBJ databases">
        <title>Comparative genomics and taxonomic characterization of three novel marine species of genus Marivirga.</title>
        <authorList>
            <person name="Muhammad N."/>
            <person name="Kim S.-G."/>
        </authorList>
    </citation>
    <scope>NUCLEOTIDE SEQUENCE</scope>
    <source>
        <strain evidence="4 5">ABR2-2</strain>
        <strain evidence="3">BKB1-2</strain>
    </source>
</reference>
<dbReference type="EMBL" id="CP129970">
    <property type="protein sequence ID" value="WMN07372.1"/>
    <property type="molecule type" value="Genomic_DNA"/>
</dbReference>
<dbReference type="PANTHER" id="PTHR45266:SF3">
    <property type="entry name" value="OXALOACETATE DECARBOXYLASE ALPHA CHAIN"/>
    <property type="match status" value="1"/>
</dbReference>
<dbReference type="InterPro" id="IPR011053">
    <property type="entry name" value="Single_hybrid_motif"/>
</dbReference>
<dbReference type="Proteomes" id="UP001244443">
    <property type="component" value="Chromosome"/>
</dbReference>
<evidence type="ECO:0000313" key="5">
    <source>
        <dbReference type="Proteomes" id="UP001244443"/>
    </source>
</evidence>
<dbReference type="FunFam" id="2.40.50.100:FF:000003">
    <property type="entry name" value="Acetyl-CoA carboxylase biotin carboxyl carrier protein"/>
    <property type="match status" value="1"/>
</dbReference>
<dbReference type="EMBL" id="CP129968">
    <property type="protein sequence ID" value="WKK81964.1"/>
    <property type="molecule type" value="Genomic_DNA"/>
</dbReference>
<dbReference type="SUPFAM" id="SSF51230">
    <property type="entry name" value="Single hybrid motif"/>
    <property type="match status" value="1"/>
</dbReference>
<protein>
    <submittedName>
        <fullName evidence="3">Biotin/lipoyl-containing protein</fullName>
    </submittedName>
</protein>
<feature type="domain" description="Lipoyl-binding" evidence="2">
    <location>
        <begin position="85"/>
        <end position="166"/>
    </location>
</feature>
<accession>A0AA49GJF6</accession>
<dbReference type="Gene3D" id="2.40.50.100">
    <property type="match status" value="1"/>
</dbReference>
<dbReference type="InterPro" id="IPR050709">
    <property type="entry name" value="Biotin_Carboxyl_Carrier/Decarb"/>
</dbReference>